<dbReference type="Pfam" id="PF00053">
    <property type="entry name" value="EGF_laminin"/>
    <property type="match status" value="11"/>
</dbReference>
<keyword evidence="11 12" id="KW-0424">Laminin EGF-like domain</keyword>
<dbReference type="Pfam" id="PF24999">
    <property type="entry name" value="LAMB4"/>
    <property type="match status" value="1"/>
</dbReference>
<feature type="coiled-coil region" evidence="13">
    <location>
        <begin position="1762"/>
        <end position="1824"/>
    </location>
</feature>
<feature type="domain" description="Laminin EGF-like" evidence="14">
    <location>
        <begin position="847"/>
        <end position="894"/>
    </location>
</feature>
<dbReference type="InterPro" id="IPR056863">
    <property type="entry name" value="LMN_ATRN_NET-like_EGF"/>
</dbReference>
<feature type="disulfide bond" evidence="12">
    <location>
        <begin position="849"/>
        <end position="866"/>
    </location>
</feature>
<dbReference type="PANTHER" id="PTHR10574">
    <property type="entry name" value="NETRIN/LAMININ-RELATED"/>
    <property type="match status" value="1"/>
</dbReference>
<feature type="disulfide bond" evidence="12">
    <location>
        <begin position="1232"/>
        <end position="1241"/>
    </location>
</feature>
<feature type="disulfide bond" evidence="12">
    <location>
        <begin position="1211"/>
        <end position="1223"/>
    </location>
</feature>
<dbReference type="CDD" id="cd00055">
    <property type="entry name" value="EGF_Lam"/>
    <property type="match status" value="13"/>
</dbReference>
<dbReference type="SMART" id="SM00181">
    <property type="entry name" value="EGF"/>
    <property type="match status" value="8"/>
</dbReference>
<feature type="domain" description="Laminin EGF-like" evidence="14">
    <location>
        <begin position="1048"/>
        <end position="1099"/>
    </location>
</feature>
<keyword evidence="6" id="KW-0084">Basement membrane</keyword>
<feature type="disulfide bond" evidence="12">
    <location>
        <begin position="897"/>
        <end position="914"/>
    </location>
</feature>
<dbReference type="SUPFAM" id="SSF57196">
    <property type="entry name" value="EGF/Laminin"/>
    <property type="match status" value="13"/>
</dbReference>
<feature type="coiled-coil region" evidence="13">
    <location>
        <begin position="1384"/>
        <end position="1432"/>
    </location>
</feature>
<dbReference type="InterPro" id="IPR002049">
    <property type="entry name" value="LE_dom"/>
</dbReference>
<feature type="disulfide bond" evidence="12">
    <location>
        <begin position="1244"/>
        <end position="1258"/>
    </location>
</feature>
<keyword evidence="9 12" id="KW-1015">Disulfide bond</keyword>
<dbReference type="GO" id="GO:0007155">
    <property type="term" value="P:cell adhesion"/>
    <property type="evidence" value="ECO:0007669"/>
    <property type="project" value="UniProtKB-KW"/>
</dbReference>
<feature type="disulfide bond" evidence="12">
    <location>
        <begin position="1163"/>
        <end position="1175"/>
    </location>
</feature>
<feature type="disulfide bond" evidence="12">
    <location>
        <begin position="452"/>
        <end position="461"/>
    </location>
</feature>
<evidence type="ECO:0000256" key="4">
    <source>
        <dbReference type="ARBA" id="ARBA00022729"/>
    </source>
</evidence>
<dbReference type="FunFam" id="2.10.25.10:FF:000209">
    <property type="entry name" value="Laminin subunit alpha 5"/>
    <property type="match status" value="1"/>
</dbReference>
<evidence type="ECO:0000259" key="14">
    <source>
        <dbReference type="PROSITE" id="PS50027"/>
    </source>
</evidence>
<evidence type="ECO:0000259" key="16">
    <source>
        <dbReference type="PROSITE" id="PS51117"/>
    </source>
</evidence>
<dbReference type="PROSITE" id="PS01248">
    <property type="entry name" value="EGF_LAM_1"/>
    <property type="match status" value="5"/>
</dbReference>
<protein>
    <recommendedName>
        <fullName evidence="19">Laminin subunit beta-4</fullName>
    </recommendedName>
</protein>
<feature type="domain" description="Laminin EGF-like" evidence="14">
    <location>
        <begin position="1211"/>
        <end position="1260"/>
    </location>
</feature>
<evidence type="ECO:0000256" key="7">
    <source>
        <dbReference type="ARBA" id="ARBA00022889"/>
    </source>
</evidence>
<feature type="disulfide bond" evidence="12">
    <location>
        <begin position="397"/>
        <end position="406"/>
    </location>
</feature>
<dbReference type="OrthoDB" id="5985440at2759"/>
<organism evidence="17 18">
    <name type="scientific">Synaphobranchus kaupii</name>
    <name type="common">Kaup's arrowtooth eel</name>
    <dbReference type="NCBI Taxonomy" id="118154"/>
    <lineage>
        <taxon>Eukaryota</taxon>
        <taxon>Metazoa</taxon>
        <taxon>Chordata</taxon>
        <taxon>Craniata</taxon>
        <taxon>Vertebrata</taxon>
        <taxon>Euteleostomi</taxon>
        <taxon>Actinopterygii</taxon>
        <taxon>Neopterygii</taxon>
        <taxon>Teleostei</taxon>
        <taxon>Anguilliformes</taxon>
        <taxon>Synaphobranchidae</taxon>
        <taxon>Synaphobranchus</taxon>
    </lineage>
</organism>
<dbReference type="InterPro" id="IPR008211">
    <property type="entry name" value="Laminin_N"/>
</dbReference>
<feature type="disulfide bond" evidence="12">
    <location>
        <begin position="847"/>
        <end position="859"/>
    </location>
</feature>
<dbReference type="FunFam" id="2.10.25.10:FF:000084">
    <property type="entry name" value="Laminin subunit alpha 3"/>
    <property type="match status" value="1"/>
</dbReference>
<keyword evidence="18" id="KW-1185">Reference proteome</keyword>
<feature type="disulfide bond" evidence="12">
    <location>
        <begin position="972"/>
        <end position="986"/>
    </location>
</feature>
<evidence type="ECO:0000256" key="8">
    <source>
        <dbReference type="ARBA" id="ARBA00023054"/>
    </source>
</evidence>
<keyword evidence="5" id="KW-0677">Repeat</keyword>
<comment type="subcellular location">
    <subcellularLocation>
        <location evidence="1">Secreted</location>
        <location evidence="1">Extracellular space</location>
        <location evidence="1">Extracellular matrix</location>
        <location evidence="1">Basement membrane</location>
    </subcellularLocation>
</comment>
<sequence length="1837" mass="201594">MSGTGSGVSLHAKTPDVITVQTAARHSHHTCNAVMTSVDAPLFLVLCLVSVVRSQDDCDGTSCHPQLGDLMVGRSGQLSATSTCGMDGPQKYCILGYLEDEQKCFTCDSRYPYNRYNNPNSHRIENIITNFDPEHKMKWWQSENGVHQVSIRLDLESLFQFSHLVLTFKSFRPASMLVERSKDNGRTWKVFRYFAEDCKLSFPGISEGPADSVDDVICDSRYSGAEPSTDGEVVLKALDPNFHIDDPYTPEIQDLITLTNLRVNFTHLLTLGDTLLARKRRNPEEKYYYALYEMVVRGSCFCNGHAVQCMPVETTRGDVFMETGMVHGRCVCHHNTVGNNCEQCQDFYSDTPWRPGGQSDSPACRRCNCNGHSDRCHFDIAVYLASGEVSGGVCDDCQNNRVGIHCEECSPFFYQDPRVPTDHPNACIPCDCDPVGSINGGLCDPSTGLCVCKDNVDGDRCDRCKYGFFGLKQDDPNGCQVCRCNALGSIQTPYPCDQETGVCICQRLAIGPLCDLCLPGYWGLGNSVYGCSPCDCDIGGAYNSRCSPLDGQCQCLPNMMGRTCSEPAAGYFLAPLDFFLYEAEHAAPIDRQGASLESTKATPQITPTLVPDCQQFYNERGYDIKYRDGKFILVKRAKRRARQRRQSSIPVEPGSALQVIPRQRTGDQPITWTGPGFVRVQDGAGLRFTVNNLPVSLDYALIIRFEPETVDNWAAIVKVVLAGSPGDGICPIPTEKHTVMLSGSGRTSLQDPFLCLNHGGQYYVDIVFERRTNTEPQPNSYILIDSIGLVPKIDSLQNFCSDQDLEDFRRYGCIGLGVELGLEAVPEVCESLISSMSARIHNGAVQCRCNAEGSVSLSCSKLGGQCECKANVIGRCCDSCEPQTFGFGPEGCTRCECDPQGSVEELCDQVSGQCPCRKGATGQHCDRCLPAHFGFPQCQPCQCNALADHCEPTTGVCLGCRDHSTGPNCERCEEGYFGDPIIGEPCEPCMCPGSQDSGRFFASSCSKDPDTQQVRCDCNAGHAGLRCDVCSPGFYGDLTSPGNSCSECLCSNNIDPLDGNACDSETGECLRCLNNTTGPQCQSCKPGYYGDALAHDCKGDYSSSACACDPLGTEITLCPVGSPCRCDQSTGNCTCRTGVIGALCSECADGFWNFNGAAGCQPCDCDPANSLSNECNKTTGQCPCRSEYGGRQCDDCGENYFGNPDLQCISCDCNMEGTARPACDSYTGECICRDGVTGIFCEECAPGYDSTFPECAPCHPCSLLLVKNVTDVQRAAGKMRVLAPAERLQPNYTPRFERMTEKLLELAELANSSSLSLPEIMNVEQLCTHIQMVKDSVDPNAIIIDKSALLNTDIDNIKYEFTKLLDKLIDKAKPIGPKIDPKEVKEALEKIKKYHAKEKEAENQLKDAKAMLESSKDKRQEAKERLDSCTKNDWASLEKKIKSLSVADLNEDICGAPGEAKCTEAKCGGALCLDALGARHCGGPTCKGSLPVSQEASKTAEKTQDTILDLLHKLRDSGTKIIRAKQQAQDTKDQAEKLMKKIEDSKEKFEKEKNGTKDLINRVKAYLKDEMVAPEDIEKVARAVLAINLPAPPDAIRAMIERIRDILVNCSDLNEDLKNLQDHVKTAQELLEKAKEVQERTKQIDVGDIKKAIADAEKTQDKVRKNLEEAKHDKGTLDQKLKEIEKKLSNTEINLDPQRVKELLNATEALKVKMELNRQQAKEAKAAADYAQADAKQVEEGLKNVTDLFETLNKTVPTPGVNDEVNERLKNITKEAEKLAKAIQDKMDKTNDLEKMIEDLLKRKDEKEMEVAKLLAIVETLRKEIADKALGYSNCAA</sequence>
<dbReference type="PRINTS" id="PR00011">
    <property type="entry name" value="EGFLAMININ"/>
</dbReference>
<evidence type="ECO:0000256" key="13">
    <source>
        <dbReference type="SAM" id="Coils"/>
    </source>
</evidence>
<dbReference type="GO" id="GO:0005604">
    <property type="term" value="C:basement membrane"/>
    <property type="evidence" value="ECO:0007669"/>
    <property type="project" value="UniProtKB-SubCell"/>
</dbReference>
<dbReference type="Gene3D" id="2.170.300.10">
    <property type="entry name" value="Tie2 ligand-binding domain superfamily"/>
    <property type="match status" value="1"/>
</dbReference>
<feature type="disulfide bond" evidence="12">
    <location>
        <begin position="1135"/>
        <end position="1144"/>
    </location>
</feature>
<proteinExistence type="predicted"/>
<keyword evidence="4" id="KW-0732">Signal</keyword>
<evidence type="ECO:0000256" key="10">
    <source>
        <dbReference type="ARBA" id="ARBA00023180"/>
    </source>
</evidence>
<feature type="disulfide bond" evidence="12">
    <location>
        <begin position="1072"/>
        <end position="1081"/>
    </location>
</feature>
<comment type="caution">
    <text evidence="17">The sequence shown here is derived from an EMBL/GenBank/DDBJ whole genome shotgun (WGS) entry which is preliminary data.</text>
</comment>
<evidence type="ECO:0000256" key="1">
    <source>
        <dbReference type="ARBA" id="ARBA00004302"/>
    </source>
</evidence>
<dbReference type="InterPro" id="IPR000742">
    <property type="entry name" value="EGF"/>
</dbReference>
<evidence type="ECO:0000256" key="12">
    <source>
        <dbReference type="PROSITE-ProRule" id="PRU00460"/>
    </source>
</evidence>
<evidence type="ECO:0000256" key="9">
    <source>
        <dbReference type="ARBA" id="ARBA00023157"/>
    </source>
</evidence>
<evidence type="ECO:0000256" key="6">
    <source>
        <dbReference type="ARBA" id="ARBA00022869"/>
    </source>
</evidence>
<feature type="domain" description="Laminin EGF-like" evidence="14">
    <location>
        <begin position="941"/>
        <end position="988"/>
    </location>
</feature>
<dbReference type="FunFam" id="2.170.300.10:FF:000001">
    <property type="entry name" value="Laminin subunit beta-1"/>
    <property type="match status" value="1"/>
</dbReference>
<dbReference type="FunFam" id="2.10.25.10:FF:000011">
    <property type="entry name" value="Cadherin EGF LAG seven-pass G-type receptor"/>
    <property type="match status" value="1"/>
</dbReference>
<evidence type="ECO:0000256" key="5">
    <source>
        <dbReference type="ARBA" id="ARBA00022737"/>
    </source>
</evidence>
<feature type="disulfide bond" evidence="12">
    <location>
        <begin position="868"/>
        <end position="877"/>
    </location>
</feature>
<reference evidence="17" key="1">
    <citation type="journal article" date="2023" name="Science">
        <title>Genome structures resolve the early diversification of teleost fishes.</title>
        <authorList>
            <person name="Parey E."/>
            <person name="Louis A."/>
            <person name="Montfort J."/>
            <person name="Bouchez O."/>
            <person name="Roques C."/>
            <person name="Iampietro C."/>
            <person name="Lluch J."/>
            <person name="Castinel A."/>
            <person name="Donnadieu C."/>
            <person name="Desvignes T."/>
            <person name="Floi Bucao C."/>
            <person name="Jouanno E."/>
            <person name="Wen M."/>
            <person name="Mejri S."/>
            <person name="Dirks R."/>
            <person name="Jansen H."/>
            <person name="Henkel C."/>
            <person name="Chen W.J."/>
            <person name="Zahm M."/>
            <person name="Cabau C."/>
            <person name="Klopp C."/>
            <person name="Thompson A.W."/>
            <person name="Robinson-Rechavi M."/>
            <person name="Braasch I."/>
            <person name="Lecointre G."/>
            <person name="Bobe J."/>
            <person name="Postlethwait J.H."/>
            <person name="Berthelot C."/>
            <person name="Roest Crollius H."/>
            <person name="Guiguen Y."/>
        </authorList>
    </citation>
    <scope>NUCLEOTIDE SEQUENCE</scope>
    <source>
        <strain evidence="17">WJC10195</strain>
    </source>
</reference>
<dbReference type="Pfam" id="PF23219">
    <property type="entry name" value="LAMB1"/>
    <property type="match status" value="1"/>
</dbReference>
<feature type="disulfide bond" evidence="12">
    <location>
        <begin position="1165"/>
        <end position="1182"/>
    </location>
</feature>
<keyword evidence="2" id="KW-0964">Secreted</keyword>
<dbReference type="SMART" id="SM00136">
    <property type="entry name" value="LamNT"/>
    <property type="match status" value="1"/>
</dbReference>
<feature type="domain" description="Laminin EGF-like" evidence="14">
    <location>
        <begin position="1106"/>
        <end position="1162"/>
    </location>
</feature>
<dbReference type="Pfam" id="PF24973">
    <property type="entry name" value="EGF_LMN_ATRN"/>
    <property type="match status" value="2"/>
</dbReference>
<feature type="coiled-coil region" evidence="13">
    <location>
        <begin position="1521"/>
        <end position="1559"/>
    </location>
</feature>
<dbReference type="Proteomes" id="UP001152622">
    <property type="component" value="Chromosome 1"/>
</dbReference>
<dbReference type="GO" id="GO:0009887">
    <property type="term" value="P:animal organ morphogenesis"/>
    <property type="evidence" value="ECO:0007669"/>
    <property type="project" value="TreeGrafter"/>
</dbReference>
<evidence type="ECO:0000313" key="18">
    <source>
        <dbReference type="Proteomes" id="UP001152622"/>
    </source>
</evidence>
<feature type="disulfide bond" evidence="12">
    <location>
        <begin position="505"/>
        <end position="514"/>
    </location>
</feature>
<dbReference type="CDD" id="cd22301">
    <property type="entry name" value="cc_LAMB4_C"/>
    <property type="match status" value="1"/>
</dbReference>
<dbReference type="FunFam" id="2.10.25.10:FF:000130">
    <property type="entry name" value="Laminin subunit beta 1"/>
    <property type="match status" value="1"/>
</dbReference>
<dbReference type="PROSITE" id="PS51116">
    <property type="entry name" value="LAMININ_IVB"/>
    <property type="match status" value="1"/>
</dbReference>
<dbReference type="InterPro" id="IPR056860">
    <property type="entry name" value="LAMB4_dom"/>
</dbReference>
<keyword evidence="7" id="KW-0130">Cell adhesion</keyword>
<feature type="domain" description="Laminin EGF-like" evidence="14">
    <location>
        <begin position="1163"/>
        <end position="1210"/>
    </location>
</feature>
<dbReference type="InterPro" id="IPR013015">
    <property type="entry name" value="Laminin_IV_B"/>
</dbReference>
<feature type="domain" description="Laminin N-terminal" evidence="16">
    <location>
        <begin position="59"/>
        <end position="299"/>
    </location>
</feature>
<feature type="disulfide bond" evidence="12">
    <location>
        <begin position="1213"/>
        <end position="1230"/>
    </location>
</feature>
<feature type="domain" description="Laminin EGF-like" evidence="14">
    <location>
        <begin position="482"/>
        <end position="533"/>
    </location>
</feature>
<keyword evidence="8 13" id="KW-0175">Coiled coil</keyword>
<feature type="disulfide bond" evidence="12">
    <location>
        <begin position="895"/>
        <end position="907"/>
    </location>
</feature>
<feature type="domain" description="Laminin EGF-like" evidence="14">
    <location>
        <begin position="430"/>
        <end position="481"/>
    </location>
</feature>
<dbReference type="FunFam" id="2.10.25.10:FF:000135">
    <property type="entry name" value="Laminin subunit beta 4"/>
    <property type="match status" value="2"/>
</dbReference>
<comment type="caution">
    <text evidence="12">Lacks conserved residue(s) required for the propagation of feature annotation.</text>
</comment>
<feature type="domain" description="Laminin IV type B" evidence="15">
    <location>
        <begin position="573"/>
        <end position="841"/>
    </location>
</feature>
<evidence type="ECO:0000256" key="2">
    <source>
        <dbReference type="ARBA" id="ARBA00022525"/>
    </source>
</evidence>
<dbReference type="InterPro" id="IPR056558">
    <property type="entry name" value="LAMB1-4_helical"/>
</dbReference>
<feature type="domain" description="Laminin EGF-like" evidence="14">
    <location>
        <begin position="367"/>
        <end position="429"/>
    </location>
</feature>
<evidence type="ECO:0000313" key="17">
    <source>
        <dbReference type="EMBL" id="KAJ8381669.1"/>
    </source>
</evidence>
<dbReference type="FunFam" id="2.60.120.260:FF:000010">
    <property type="entry name" value="Laminin subunit beta 1"/>
    <property type="match status" value="1"/>
</dbReference>
<dbReference type="GO" id="GO:0009888">
    <property type="term" value="P:tissue development"/>
    <property type="evidence" value="ECO:0007669"/>
    <property type="project" value="TreeGrafter"/>
</dbReference>
<keyword evidence="10" id="KW-0325">Glycoprotein</keyword>
<dbReference type="FunFam" id="2.10.25.10:FF:000188">
    <property type="entry name" value="Laminin subunit gamma 2"/>
    <property type="match status" value="1"/>
</dbReference>
<feature type="disulfide bond" evidence="12">
    <location>
        <begin position="517"/>
        <end position="531"/>
    </location>
</feature>
<dbReference type="FunFam" id="2.10.25.10:FF:000145">
    <property type="entry name" value="Laminin subunit beta 1"/>
    <property type="match status" value="1"/>
</dbReference>
<dbReference type="InterPro" id="IPR050440">
    <property type="entry name" value="Laminin/Netrin_ECM"/>
</dbReference>
<dbReference type="EMBL" id="JAINUF010000001">
    <property type="protein sequence ID" value="KAJ8381669.1"/>
    <property type="molecule type" value="Genomic_DNA"/>
</dbReference>
<dbReference type="SMART" id="SM00180">
    <property type="entry name" value="EGF_Lam"/>
    <property type="match status" value="13"/>
</dbReference>
<dbReference type="PROSITE" id="PS50027">
    <property type="entry name" value="EGF_LAM_2"/>
    <property type="match status" value="10"/>
</dbReference>
<dbReference type="Pfam" id="PF21199">
    <property type="entry name" value="LAMININ_IV_B"/>
    <property type="match status" value="1"/>
</dbReference>
<dbReference type="PANTHER" id="PTHR10574:SF279">
    <property type="entry name" value="LAMININ SUBUNIT BETA 4"/>
    <property type="match status" value="1"/>
</dbReference>
<gene>
    <name evidence="17" type="ORF">SKAU_G00024470</name>
</gene>
<dbReference type="Gene3D" id="2.10.25.10">
    <property type="entry name" value="Laminin"/>
    <property type="match status" value="11"/>
</dbReference>
<evidence type="ECO:0000259" key="15">
    <source>
        <dbReference type="PROSITE" id="PS51116"/>
    </source>
</evidence>
<feature type="disulfide bond" evidence="12">
    <location>
        <begin position="1184"/>
        <end position="1193"/>
    </location>
</feature>
<evidence type="ECO:0000256" key="11">
    <source>
        <dbReference type="ARBA" id="ARBA00023292"/>
    </source>
</evidence>
<feature type="disulfide bond" evidence="12">
    <location>
        <begin position="960"/>
        <end position="969"/>
    </location>
</feature>
<dbReference type="Gene3D" id="2.60.120.260">
    <property type="entry name" value="Galactose-binding domain-like"/>
    <property type="match status" value="1"/>
</dbReference>
<feature type="domain" description="Laminin EGF-like" evidence="14">
    <location>
        <begin position="895"/>
        <end position="940"/>
    </location>
</feature>
<dbReference type="FunFam" id="2.10.25.10:FF:000138">
    <property type="entry name" value="Laminin subunit beta 1"/>
    <property type="match status" value="1"/>
</dbReference>
<dbReference type="Pfam" id="PF00055">
    <property type="entry name" value="Laminin_N"/>
    <property type="match status" value="1"/>
</dbReference>
<accession>A0A9Q1GDU2</accession>
<feature type="coiled-coil region" evidence="13">
    <location>
        <begin position="1603"/>
        <end position="1724"/>
    </location>
</feature>
<feature type="disulfide bond" evidence="12">
    <location>
        <begin position="916"/>
        <end position="925"/>
    </location>
</feature>
<evidence type="ECO:0008006" key="19">
    <source>
        <dbReference type="Google" id="ProtNLM"/>
    </source>
</evidence>
<dbReference type="PROSITE" id="PS51117">
    <property type="entry name" value="LAMININ_NTER"/>
    <property type="match status" value="1"/>
</dbReference>
<evidence type="ECO:0000256" key="3">
    <source>
        <dbReference type="ARBA" id="ARBA00022530"/>
    </source>
</evidence>
<name>A0A9Q1GDU2_SYNKA</name>
<keyword evidence="3" id="KW-0272">Extracellular matrix</keyword>